<dbReference type="CDD" id="cd05289">
    <property type="entry name" value="MDR_like_2"/>
    <property type="match status" value="1"/>
</dbReference>
<dbReference type="InterPro" id="IPR013154">
    <property type="entry name" value="ADH-like_N"/>
</dbReference>
<dbReference type="InterPro" id="IPR052733">
    <property type="entry name" value="Chloroplast_QOR"/>
</dbReference>
<dbReference type="RefSeq" id="WP_142530444.1">
    <property type="nucleotide sequence ID" value="NZ_CBCSJO010000012.1"/>
</dbReference>
<proteinExistence type="predicted"/>
<dbReference type="SUPFAM" id="SSF50129">
    <property type="entry name" value="GroES-like"/>
    <property type="match status" value="1"/>
</dbReference>
<evidence type="ECO:0000259" key="1">
    <source>
        <dbReference type="SMART" id="SM00829"/>
    </source>
</evidence>
<dbReference type="GO" id="GO:0016491">
    <property type="term" value="F:oxidoreductase activity"/>
    <property type="evidence" value="ECO:0007669"/>
    <property type="project" value="InterPro"/>
</dbReference>
<dbReference type="PANTHER" id="PTHR44013:SF1">
    <property type="entry name" value="ZINC-TYPE ALCOHOL DEHYDROGENASE-LIKE PROTEIN C16A3.02C"/>
    <property type="match status" value="1"/>
</dbReference>
<organism evidence="2 3">
    <name type="scientific">Pedobacter westerhofensis</name>
    <dbReference type="NCBI Taxonomy" id="425512"/>
    <lineage>
        <taxon>Bacteria</taxon>
        <taxon>Pseudomonadati</taxon>
        <taxon>Bacteroidota</taxon>
        <taxon>Sphingobacteriia</taxon>
        <taxon>Sphingobacteriales</taxon>
        <taxon>Sphingobacteriaceae</taxon>
        <taxon>Pedobacter</taxon>
    </lineage>
</organism>
<dbReference type="SMART" id="SM00829">
    <property type="entry name" value="PKS_ER"/>
    <property type="match status" value="1"/>
</dbReference>
<feature type="domain" description="Enoyl reductase (ER)" evidence="1">
    <location>
        <begin position="23"/>
        <end position="320"/>
    </location>
</feature>
<dbReference type="Pfam" id="PF08240">
    <property type="entry name" value="ADH_N"/>
    <property type="match status" value="1"/>
</dbReference>
<accession>A0A521FJ35</accession>
<dbReference type="Gene3D" id="3.40.50.720">
    <property type="entry name" value="NAD(P)-binding Rossmann-like Domain"/>
    <property type="match status" value="1"/>
</dbReference>
<dbReference type="InterPro" id="IPR036291">
    <property type="entry name" value="NAD(P)-bd_dom_sf"/>
</dbReference>
<evidence type="ECO:0000313" key="3">
    <source>
        <dbReference type="Proteomes" id="UP000320300"/>
    </source>
</evidence>
<reference evidence="2 3" key="1">
    <citation type="submission" date="2017-05" db="EMBL/GenBank/DDBJ databases">
        <authorList>
            <person name="Varghese N."/>
            <person name="Submissions S."/>
        </authorList>
    </citation>
    <scope>NUCLEOTIDE SEQUENCE [LARGE SCALE GENOMIC DNA]</scope>
    <source>
        <strain evidence="2 3">DSM 19036</strain>
    </source>
</reference>
<dbReference type="InterPro" id="IPR020843">
    <property type="entry name" value="ER"/>
</dbReference>
<dbReference type="Pfam" id="PF13602">
    <property type="entry name" value="ADH_zinc_N_2"/>
    <property type="match status" value="1"/>
</dbReference>
<name>A0A521FJ35_9SPHI</name>
<keyword evidence="3" id="KW-1185">Reference proteome</keyword>
<dbReference type="Gene3D" id="3.90.180.10">
    <property type="entry name" value="Medium-chain alcohol dehydrogenases, catalytic domain"/>
    <property type="match status" value="1"/>
</dbReference>
<dbReference type="OrthoDB" id="9787435at2"/>
<evidence type="ECO:0000313" key="2">
    <source>
        <dbReference type="EMBL" id="SMO96136.1"/>
    </source>
</evidence>
<dbReference type="PANTHER" id="PTHR44013">
    <property type="entry name" value="ZINC-TYPE ALCOHOL DEHYDROGENASE-LIKE PROTEIN C16A3.02C"/>
    <property type="match status" value="1"/>
</dbReference>
<sequence length="322" mass="34548">MKEIIEANSGTLSAKAVSYESLGGAEIIKIVDRTVRIPEAGEVRIRVKAAGVNPTDALLRKMDNPMVRFPVIPGTDAAGVIESVGPGVSRFKIDDEVMAVLTAFRPDGGAQVGYIVVPAASVVLKPQNATFAQAAGLPMNGLTALRALELTQLRAGQTIAITGGAGVLAHYTIAVAKRIGLIVIADAKPEDYDRVRSYGADFVIKRGDDFADLIRQQFPYGVDGLIDTAVLVEKCFPAVRDGGIYISVRRLGDIRNERDIKISMVWVPDVLENTEGLELLKEMVETGEIKLKVAGEYPPERVFDAQQTLAAGGLHGRPVILF</sequence>
<dbReference type="Proteomes" id="UP000320300">
    <property type="component" value="Unassembled WGS sequence"/>
</dbReference>
<gene>
    <name evidence="2" type="ORF">SAMN06265348_1134</name>
</gene>
<dbReference type="AlphaFoldDB" id="A0A521FJ35"/>
<protein>
    <submittedName>
        <fullName evidence="2">NADPH:quinone reductase</fullName>
    </submittedName>
</protein>
<dbReference type="EMBL" id="FXTN01000013">
    <property type="protein sequence ID" value="SMO96136.1"/>
    <property type="molecule type" value="Genomic_DNA"/>
</dbReference>
<dbReference type="InterPro" id="IPR011032">
    <property type="entry name" value="GroES-like_sf"/>
</dbReference>
<dbReference type="SUPFAM" id="SSF51735">
    <property type="entry name" value="NAD(P)-binding Rossmann-fold domains"/>
    <property type="match status" value="1"/>
</dbReference>